<accession>A0ABS8STK1</accession>
<dbReference type="EMBL" id="JACEIK010000778">
    <property type="protein sequence ID" value="MCD7462094.1"/>
    <property type="molecule type" value="Genomic_DNA"/>
</dbReference>
<evidence type="ECO:0000313" key="3">
    <source>
        <dbReference type="Proteomes" id="UP000823775"/>
    </source>
</evidence>
<sequence length="206" mass="22865">MKRPLKPTDKVCRCDVNPDQSKHSAVDGQSRASTANEGDGQAPVPRFRVSSWIVMRAPWARDACNEGGPLDIVLSGSGRLVHGHWMMYSILSGMAYTYSTNYLTVHRASFLLPFLLLMGSQDPTKGRESTEHLSHWRNFAIRSNSCSPRMKSCWVNCDLVRSCQVSNIRFVTSTYGLTGHTLAKYPTKRLPRARSIKGMAIGMGAS</sequence>
<evidence type="ECO:0000313" key="2">
    <source>
        <dbReference type="EMBL" id="MCD7462094.1"/>
    </source>
</evidence>
<gene>
    <name evidence="2" type="ORF">HAX54_047745</name>
</gene>
<proteinExistence type="predicted"/>
<evidence type="ECO:0000256" key="1">
    <source>
        <dbReference type="SAM" id="MobiDB-lite"/>
    </source>
</evidence>
<organism evidence="2 3">
    <name type="scientific">Datura stramonium</name>
    <name type="common">Jimsonweed</name>
    <name type="synonym">Common thornapple</name>
    <dbReference type="NCBI Taxonomy" id="4076"/>
    <lineage>
        <taxon>Eukaryota</taxon>
        <taxon>Viridiplantae</taxon>
        <taxon>Streptophyta</taxon>
        <taxon>Embryophyta</taxon>
        <taxon>Tracheophyta</taxon>
        <taxon>Spermatophyta</taxon>
        <taxon>Magnoliopsida</taxon>
        <taxon>eudicotyledons</taxon>
        <taxon>Gunneridae</taxon>
        <taxon>Pentapetalae</taxon>
        <taxon>asterids</taxon>
        <taxon>lamiids</taxon>
        <taxon>Solanales</taxon>
        <taxon>Solanaceae</taxon>
        <taxon>Solanoideae</taxon>
        <taxon>Datureae</taxon>
        <taxon>Datura</taxon>
    </lineage>
</organism>
<reference evidence="2 3" key="1">
    <citation type="journal article" date="2021" name="BMC Genomics">
        <title>Datura genome reveals duplications of psychoactive alkaloid biosynthetic genes and high mutation rate following tissue culture.</title>
        <authorList>
            <person name="Rajewski A."/>
            <person name="Carter-House D."/>
            <person name="Stajich J."/>
            <person name="Litt A."/>
        </authorList>
    </citation>
    <scope>NUCLEOTIDE SEQUENCE [LARGE SCALE GENOMIC DNA]</scope>
    <source>
        <strain evidence="2">AR-01</strain>
    </source>
</reference>
<dbReference type="Proteomes" id="UP000823775">
    <property type="component" value="Unassembled WGS sequence"/>
</dbReference>
<feature type="compositionally biased region" description="Basic and acidic residues" evidence="1">
    <location>
        <begin position="1"/>
        <end position="13"/>
    </location>
</feature>
<keyword evidence="3" id="KW-1185">Reference proteome</keyword>
<feature type="region of interest" description="Disordered" evidence="1">
    <location>
        <begin position="1"/>
        <end position="43"/>
    </location>
</feature>
<comment type="caution">
    <text evidence="2">The sequence shown here is derived from an EMBL/GenBank/DDBJ whole genome shotgun (WGS) entry which is preliminary data.</text>
</comment>
<protein>
    <submittedName>
        <fullName evidence="2">Uncharacterized protein</fullName>
    </submittedName>
</protein>
<name>A0ABS8STK1_DATST</name>